<dbReference type="Proteomes" id="UP001147695">
    <property type="component" value="Unassembled WGS sequence"/>
</dbReference>
<reference evidence="2" key="1">
    <citation type="submission" date="2022-12" db="EMBL/GenBank/DDBJ databases">
        <authorList>
            <person name="Petersen C."/>
        </authorList>
    </citation>
    <scope>NUCLEOTIDE SEQUENCE</scope>
    <source>
        <strain evidence="2">IBT 35673</strain>
    </source>
</reference>
<accession>A0A9W9QW63</accession>
<feature type="compositionally biased region" description="Polar residues" evidence="1">
    <location>
        <begin position="341"/>
        <end position="373"/>
    </location>
</feature>
<reference evidence="2" key="2">
    <citation type="journal article" date="2023" name="IMA Fungus">
        <title>Comparative genomic study of the Penicillium genus elucidates a diverse pangenome and 15 lateral gene transfer events.</title>
        <authorList>
            <person name="Petersen C."/>
            <person name="Sorensen T."/>
            <person name="Nielsen M.R."/>
            <person name="Sondergaard T.E."/>
            <person name="Sorensen J.L."/>
            <person name="Fitzpatrick D.A."/>
            <person name="Frisvad J.C."/>
            <person name="Nielsen K.L."/>
        </authorList>
    </citation>
    <scope>NUCLEOTIDE SEQUENCE</scope>
    <source>
        <strain evidence="2">IBT 35673</strain>
    </source>
</reference>
<name>A0A9W9QW63_PENBR</name>
<feature type="compositionally biased region" description="Basic residues" evidence="1">
    <location>
        <begin position="9"/>
        <end position="19"/>
    </location>
</feature>
<feature type="compositionally biased region" description="Basic and acidic residues" evidence="1">
    <location>
        <begin position="144"/>
        <end position="155"/>
    </location>
</feature>
<feature type="compositionally biased region" description="Basic and acidic residues" evidence="1">
    <location>
        <begin position="37"/>
        <end position="72"/>
    </location>
</feature>
<sequence length="664" mass="73425">MKDFDMAAKKKKVNNSKKRKADDRDKDDSDEDIELVEQLRRELAEKEAEIERMNEPAEEESAPRTSDRKGRQLVRWDDDHDIRLLLAIQHACLSVGVKIPWQDVAKTLGAKFTEGAITQHLAKVRTRRIAGHKWVPPLAKRGGKPREQDDADCKNQKRKMSSDKQLLPAADLGSGSKGKSRRGGGHNIFVDSSDESDDDIFGMSRNKGRKMQSGLPFANSDGSGNHPEGYGAGQPWLTQFSGNTGLGFDSEGDGYATGSSRFTPDGDDESSETTAEVKKSKIVKLKINGEALTRITGGVPNASSSRYLPDPPPGMDAPIPAPPFYGHQDMYGPNYVYHPSSGPSLFEQPTAQARSQSGQSPFLRNPQDPQYSPTPVYPSRTTVLDRELENHYPRVQTPGELTMLTGMTEDPTYNSLRGRLAAQNRWGHDLAYDREFERQVEQATAVRNARETFQRQNQGAILPAPQGYAENLALGVPQDYAQFYAMGAVQQYLQPTAQEYDQSAMQQVSQGHAQGAAQCYAQGAAQEITQPAMQQVSQGQAQGVTEELTKIPVNSDFERLVQETEALRANALDDPFWGPYLEDLEALGESVNEPVDEPLGSVSILDTHEWNFPLPQAQEQAQPEAAYPLRPRQPMSGVNPVEGEPVAEKEAEEKADEEVPRDFF</sequence>
<evidence type="ECO:0000256" key="1">
    <source>
        <dbReference type="SAM" id="MobiDB-lite"/>
    </source>
</evidence>
<feature type="region of interest" description="Disordered" evidence="1">
    <location>
        <begin position="341"/>
        <end position="378"/>
    </location>
</feature>
<proteinExistence type="predicted"/>
<evidence type="ECO:0008006" key="4">
    <source>
        <dbReference type="Google" id="ProtNLM"/>
    </source>
</evidence>
<organism evidence="2 3">
    <name type="scientific">Penicillium brevicompactum</name>
    <dbReference type="NCBI Taxonomy" id="5074"/>
    <lineage>
        <taxon>Eukaryota</taxon>
        <taxon>Fungi</taxon>
        <taxon>Dikarya</taxon>
        <taxon>Ascomycota</taxon>
        <taxon>Pezizomycotina</taxon>
        <taxon>Eurotiomycetes</taxon>
        <taxon>Eurotiomycetidae</taxon>
        <taxon>Eurotiales</taxon>
        <taxon>Aspergillaceae</taxon>
        <taxon>Penicillium</taxon>
    </lineage>
</organism>
<dbReference type="EMBL" id="JAPZBQ010000002">
    <property type="protein sequence ID" value="KAJ5345989.1"/>
    <property type="molecule type" value="Genomic_DNA"/>
</dbReference>
<feature type="compositionally biased region" description="Basic and acidic residues" evidence="1">
    <location>
        <begin position="646"/>
        <end position="664"/>
    </location>
</feature>
<comment type="caution">
    <text evidence="2">The sequence shown here is derived from an EMBL/GenBank/DDBJ whole genome shotgun (WGS) entry which is preliminary data.</text>
</comment>
<gene>
    <name evidence="2" type="ORF">N7452_003993</name>
</gene>
<feature type="compositionally biased region" description="Low complexity" evidence="1">
    <location>
        <begin position="616"/>
        <end position="629"/>
    </location>
</feature>
<evidence type="ECO:0000313" key="3">
    <source>
        <dbReference type="Proteomes" id="UP001147695"/>
    </source>
</evidence>
<protein>
    <recommendedName>
        <fullName evidence="4">Myb-like domain-containing protein</fullName>
    </recommendedName>
</protein>
<feature type="region of interest" description="Disordered" evidence="1">
    <location>
        <begin position="247"/>
        <end position="277"/>
    </location>
</feature>
<dbReference type="AlphaFoldDB" id="A0A9W9QW63"/>
<feature type="region of interest" description="Disordered" evidence="1">
    <location>
        <begin position="1"/>
        <end position="72"/>
    </location>
</feature>
<feature type="region of interest" description="Disordered" evidence="1">
    <location>
        <begin position="136"/>
        <end position="232"/>
    </location>
</feature>
<feature type="region of interest" description="Disordered" evidence="1">
    <location>
        <begin position="616"/>
        <end position="664"/>
    </location>
</feature>
<evidence type="ECO:0000313" key="2">
    <source>
        <dbReference type="EMBL" id="KAJ5345989.1"/>
    </source>
</evidence>